<gene>
    <name evidence="2" type="ORF">EM808_01850</name>
</gene>
<keyword evidence="3" id="KW-1185">Reference proteome</keyword>
<dbReference type="Gene3D" id="3.40.30.10">
    <property type="entry name" value="Glutaredoxin"/>
    <property type="match status" value="1"/>
</dbReference>
<dbReference type="CDD" id="cd02976">
    <property type="entry name" value="NrdH"/>
    <property type="match status" value="1"/>
</dbReference>
<dbReference type="AlphaFoldDB" id="A0A437KGC6"/>
<dbReference type="GO" id="GO:0009055">
    <property type="term" value="F:electron transfer activity"/>
    <property type="evidence" value="ECO:0007669"/>
    <property type="project" value="TreeGrafter"/>
</dbReference>
<dbReference type="RefSeq" id="WP_127734985.1">
    <property type="nucleotide sequence ID" value="NZ_CAJCKN010000033.1"/>
</dbReference>
<sequence length="77" mass="8980">MKKITMYTQPDCPPCEYAKTFLKEKGFELDLRDIQKDARARKELVQKYQCYSTPTFIIGETVIAGFDHDKLQEVLGF</sequence>
<organism evidence="2 3">
    <name type="scientific">Niallia taxi</name>
    <dbReference type="NCBI Taxonomy" id="2499688"/>
    <lineage>
        <taxon>Bacteria</taxon>
        <taxon>Bacillati</taxon>
        <taxon>Bacillota</taxon>
        <taxon>Bacilli</taxon>
        <taxon>Bacillales</taxon>
        <taxon>Bacillaceae</taxon>
        <taxon>Niallia</taxon>
    </lineage>
</organism>
<dbReference type="EMBL" id="RZTZ01000001">
    <property type="protein sequence ID" value="RVT67249.1"/>
    <property type="molecule type" value="Genomic_DNA"/>
</dbReference>
<dbReference type="PROSITE" id="PS51354">
    <property type="entry name" value="GLUTAREDOXIN_2"/>
    <property type="match status" value="1"/>
</dbReference>
<dbReference type="InterPro" id="IPR051548">
    <property type="entry name" value="Grx-like_ET"/>
</dbReference>
<dbReference type="InterPro" id="IPR002109">
    <property type="entry name" value="Glutaredoxin"/>
</dbReference>
<dbReference type="GeneID" id="87615399"/>
<dbReference type="SUPFAM" id="SSF52833">
    <property type="entry name" value="Thioredoxin-like"/>
    <property type="match status" value="1"/>
</dbReference>
<reference evidence="2 3" key="1">
    <citation type="submission" date="2019-01" db="EMBL/GenBank/DDBJ databases">
        <title>Bacillus sp. M5HDSG1-1, whole genome shotgun sequence.</title>
        <authorList>
            <person name="Tuo L."/>
        </authorList>
    </citation>
    <scope>NUCLEOTIDE SEQUENCE [LARGE SCALE GENOMIC DNA]</scope>
    <source>
        <strain evidence="2 3">M5HDSG1-1</strain>
    </source>
</reference>
<comment type="caution">
    <text evidence="2">The sequence shown here is derived from an EMBL/GenBank/DDBJ whole genome shotgun (WGS) entry which is preliminary data.</text>
</comment>
<evidence type="ECO:0000313" key="2">
    <source>
        <dbReference type="EMBL" id="RVT67249.1"/>
    </source>
</evidence>
<accession>A0A437KGC6</accession>
<name>A0A437KGC6_9BACI</name>
<feature type="domain" description="Glutaredoxin" evidence="1">
    <location>
        <begin position="4"/>
        <end position="63"/>
    </location>
</feature>
<dbReference type="Pfam" id="PF00462">
    <property type="entry name" value="Glutaredoxin"/>
    <property type="match status" value="1"/>
</dbReference>
<dbReference type="GO" id="GO:0045454">
    <property type="term" value="P:cell redox homeostasis"/>
    <property type="evidence" value="ECO:0007669"/>
    <property type="project" value="TreeGrafter"/>
</dbReference>
<protein>
    <submittedName>
        <fullName evidence="2">NrdH-redoxin</fullName>
    </submittedName>
</protein>
<dbReference type="Proteomes" id="UP000288024">
    <property type="component" value="Unassembled WGS sequence"/>
</dbReference>
<dbReference type="InterPro" id="IPR036249">
    <property type="entry name" value="Thioredoxin-like_sf"/>
</dbReference>
<evidence type="ECO:0000313" key="3">
    <source>
        <dbReference type="Proteomes" id="UP000288024"/>
    </source>
</evidence>
<evidence type="ECO:0000259" key="1">
    <source>
        <dbReference type="Pfam" id="PF00462"/>
    </source>
</evidence>
<dbReference type="PANTHER" id="PTHR34386">
    <property type="entry name" value="GLUTAREDOXIN"/>
    <property type="match status" value="1"/>
</dbReference>
<dbReference type="PANTHER" id="PTHR34386:SF1">
    <property type="entry name" value="GLUTAREDOXIN-LIKE PROTEIN NRDH"/>
    <property type="match status" value="1"/>
</dbReference>
<proteinExistence type="predicted"/>